<sequence>MPAVDWVTDFYTRTGDWWGGAEAKVTNTDHQRAARVRAHASRAGALWVLELGCGYGGAAVATAMAGHTVTAVELTGRAEHIARLAAEHHVTPTLVRGDFYTADPGTGFDAVTYWDGFGVGSDTDQRRLLNRIACDWLAPGGVALIDVYNPFDWAARHGKREHRDARPGEGYPAELDRLFTFDQHSCTAIDTWWETARPKRRISQRLRCYTPADLALLLTGTGLRLDATHPPLDPDDFSYLAVLRPADQT</sequence>
<dbReference type="InterPro" id="IPR029063">
    <property type="entry name" value="SAM-dependent_MTases_sf"/>
</dbReference>
<name>A0A919TJ09_9ACTN</name>
<dbReference type="RefSeq" id="WP_203678917.1">
    <property type="nucleotide sequence ID" value="NZ_BOMW01000021.1"/>
</dbReference>
<dbReference type="Pfam" id="PF13489">
    <property type="entry name" value="Methyltransf_23"/>
    <property type="match status" value="1"/>
</dbReference>
<keyword evidence="2" id="KW-1185">Reference proteome</keyword>
<reference evidence="1" key="1">
    <citation type="submission" date="2021-01" db="EMBL/GenBank/DDBJ databases">
        <title>Whole genome shotgun sequence of Actinoplanes siamensis NBRC 109076.</title>
        <authorList>
            <person name="Komaki H."/>
            <person name="Tamura T."/>
        </authorList>
    </citation>
    <scope>NUCLEOTIDE SEQUENCE</scope>
    <source>
        <strain evidence="1">NBRC 109076</strain>
    </source>
</reference>
<keyword evidence="1" id="KW-0489">Methyltransferase</keyword>
<accession>A0A919TJ09</accession>
<evidence type="ECO:0000313" key="1">
    <source>
        <dbReference type="EMBL" id="GIF04836.1"/>
    </source>
</evidence>
<organism evidence="1 2">
    <name type="scientific">Actinoplanes siamensis</name>
    <dbReference type="NCBI Taxonomy" id="1223317"/>
    <lineage>
        <taxon>Bacteria</taxon>
        <taxon>Bacillati</taxon>
        <taxon>Actinomycetota</taxon>
        <taxon>Actinomycetes</taxon>
        <taxon>Micromonosporales</taxon>
        <taxon>Micromonosporaceae</taxon>
        <taxon>Actinoplanes</taxon>
    </lineage>
</organism>
<dbReference type="Gene3D" id="3.40.50.150">
    <property type="entry name" value="Vaccinia Virus protein VP39"/>
    <property type="match status" value="1"/>
</dbReference>
<protein>
    <submittedName>
        <fullName evidence="1">Methyltransferase</fullName>
    </submittedName>
</protein>
<dbReference type="SUPFAM" id="SSF53335">
    <property type="entry name" value="S-adenosyl-L-methionine-dependent methyltransferases"/>
    <property type="match status" value="1"/>
</dbReference>
<comment type="caution">
    <text evidence="1">The sequence shown here is derived from an EMBL/GenBank/DDBJ whole genome shotgun (WGS) entry which is preliminary data.</text>
</comment>
<dbReference type="CDD" id="cd02440">
    <property type="entry name" value="AdoMet_MTases"/>
    <property type="match status" value="1"/>
</dbReference>
<proteinExistence type="predicted"/>
<dbReference type="AlphaFoldDB" id="A0A919TJ09"/>
<dbReference type="EMBL" id="BOMW01000021">
    <property type="protein sequence ID" value="GIF04836.1"/>
    <property type="molecule type" value="Genomic_DNA"/>
</dbReference>
<dbReference type="GO" id="GO:0008168">
    <property type="term" value="F:methyltransferase activity"/>
    <property type="evidence" value="ECO:0007669"/>
    <property type="project" value="UniProtKB-KW"/>
</dbReference>
<gene>
    <name evidence="1" type="ORF">Asi03nite_23740</name>
</gene>
<evidence type="ECO:0000313" key="2">
    <source>
        <dbReference type="Proteomes" id="UP000629619"/>
    </source>
</evidence>
<dbReference type="GO" id="GO:0032259">
    <property type="term" value="P:methylation"/>
    <property type="evidence" value="ECO:0007669"/>
    <property type="project" value="UniProtKB-KW"/>
</dbReference>
<dbReference type="Proteomes" id="UP000629619">
    <property type="component" value="Unassembled WGS sequence"/>
</dbReference>
<keyword evidence="1" id="KW-0808">Transferase</keyword>